<dbReference type="SUPFAM" id="SSF52283">
    <property type="entry name" value="Formate/glycerate dehydrogenase catalytic domain-like"/>
    <property type="match status" value="1"/>
</dbReference>
<evidence type="ECO:0000256" key="2">
    <source>
        <dbReference type="ARBA" id="ARBA00023027"/>
    </source>
</evidence>
<organism evidence="4 5">
    <name type="scientific">Deinococcus depolymerans</name>
    <dbReference type="NCBI Taxonomy" id="392408"/>
    <lineage>
        <taxon>Bacteria</taxon>
        <taxon>Thermotogati</taxon>
        <taxon>Deinococcota</taxon>
        <taxon>Deinococci</taxon>
        <taxon>Deinococcales</taxon>
        <taxon>Deinococcaceae</taxon>
        <taxon>Deinococcus</taxon>
    </lineage>
</organism>
<dbReference type="PANTHER" id="PTHR43333:SF1">
    <property type="entry name" value="D-ISOMER SPECIFIC 2-HYDROXYACID DEHYDROGENASE NAD-BINDING DOMAIN-CONTAINING PROTEIN"/>
    <property type="match status" value="1"/>
</dbReference>
<accession>A0ABP3MHN7</accession>
<name>A0ABP3MHN7_9DEIO</name>
<dbReference type="SUPFAM" id="SSF51735">
    <property type="entry name" value="NAD(P)-binding Rossmann-fold domains"/>
    <property type="match status" value="1"/>
</dbReference>
<evidence type="ECO:0000313" key="4">
    <source>
        <dbReference type="EMBL" id="GAA0518819.1"/>
    </source>
</evidence>
<gene>
    <name evidence="4" type="ORF">GCM10008937_27980</name>
</gene>
<keyword evidence="2" id="KW-0520">NAD</keyword>
<evidence type="ECO:0000259" key="3">
    <source>
        <dbReference type="Pfam" id="PF02826"/>
    </source>
</evidence>
<feature type="domain" description="D-isomer specific 2-hydroxyacid dehydrogenase NAD-binding" evidence="3">
    <location>
        <begin position="105"/>
        <end position="273"/>
    </location>
</feature>
<dbReference type="PANTHER" id="PTHR43333">
    <property type="entry name" value="2-HACID_DH_C DOMAIN-CONTAINING PROTEIN"/>
    <property type="match status" value="1"/>
</dbReference>
<keyword evidence="1" id="KW-0560">Oxidoreductase</keyword>
<keyword evidence="5" id="KW-1185">Reference proteome</keyword>
<proteinExistence type="predicted"/>
<reference evidence="5" key="1">
    <citation type="journal article" date="2019" name="Int. J. Syst. Evol. Microbiol.">
        <title>The Global Catalogue of Microorganisms (GCM) 10K type strain sequencing project: providing services to taxonomists for standard genome sequencing and annotation.</title>
        <authorList>
            <consortium name="The Broad Institute Genomics Platform"/>
            <consortium name="The Broad Institute Genome Sequencing Center for Infectious Disease"/>
            <person name="Wu L."/>
            <person name="Ma J."/>
        </authorList>
    </citation>
    <scope>NUCLEOTIDE SEQUENCE [LARGE SCALE GENOMIC DNA]</scope>
    <source>
        <strain evidence="5">JCM 14368</strain>
    </source>
</reference>
<sequence length="310" mass="33288">MTGMRVLLPDLPEFRALSHHDEGGVPGVTFDHYTRTHVPDGPADGMVLWMTGPQIRARLLATPGLKWVLTLTAGIDHVQGALPPGVALFNASRLHDRAVAVHALSGMLAAARGLHRFRDAQGRRHWDAPALPGDSALTTLDGANVVLWGYGHIGRNLEELLAPHGAHVRGIRSATPTDERDELLRAADWVVLLLPSTPDTRGVVNADTLALLKPGAWLVNVGRGNLIVTDDLVTALRDGSLGGAVLDVTDPEPLPEGHPLWTQPNVILTPHIASTTTDLVTRGAHLTRDFLIDLQQGHEPDGRVTAGRTY</sequence>
<dbReference type="InterPro" id="IPR036291">
    <property type="entry name" value="NAD(P)-bd_dom_sf"/>
</dbReference>
<dbReference type="Proteomes" id="UP001500191">
    <property type="component" value="Unassembled WGS sequence"/>
</dbReference>
<evidence type="ECO:0000313" key="5">
    <source>
        <dbReference type="Proteomes" id="UP001500191"/>
    </source>
</evidence>
<dbReference type="PROSITE" id="PS00671">
    <property type="entry name" value="D_2_HYDROXYACID_DH_3"/>
    <property type="match status" value="1"/>
</dbReference>
<evidence type="ECO:0000256" key="1">
    <source>
        <dbReference type="ARBA" id="ARBA00023002"/>
    </source>
</evidence>
<protein>
    <submittedName>
        <fullName evidence="4">NAD(P)-dependent oxidoreductase</fullName>
    </submittedName>
</protein>
<comment type="caution">
    <text evidence="4">The sequence shown here is derived from an EMBL/GenBank/DDBJ whole genome shotgun (WGS) entry which is preliminary data.</text>
</comment>
<dbReference type="InterPro" id="IPR029753">
    <property type="entry name" value="D-isomer_DH_CS"/>
</dbReference>
<dbReference type="EMBL" id="BAAADB010000029">
    <property type="protein sequence ID" value="GAA0518819.1"/>
    <property type="molecule type" value="Genomic_DNA"/>
</dbReference>
<dbReference type="Pfam" id="PF02826">
    <property type="entry name" value="2-Hacid_dh_C"/>
    <property type="match status" value="1"/>
</dbReference>
<dbReference type="Gene3D" id="3.40.50.720">
    <property type="entry name" value="NAD(P)-binding Rossmann-like Domain"/>
    <property type="match status" value="2"/>
</dbReference>
<dbReference type="InterPro" id="IPR006140">
    <property type="entry name" value="D-isomer_DH_NAD-bd"/>
</dbReference>